<keyword evidence="1" id="KW-0145">Chemotaxis</keyword>
<dbReference type="InterPro" id="IPR024478">
    <property type="entry name" value="HlyB_4HB_MCP"/>
</dbReference>
<sequence length="530" mass="55898">MFDLRNMKISKRLGLGFGALGLAMLTVFAVAWWGTASLAKSDQMILEEAEKAAAASQLVDTLSQINLSTWTFLAARNPADRDTANARMGELRKQYKAAMGRLKAVKDAPRGVELLAACESALGQGRDANNRILALNQAGKTAEALDAYITEGNRIKARTDGAFAQYLQYRDAVMREKAADAGAVLVRVRVVLAIVLLAGLAAGSAVGLAITRLYSRDIQAVTAKTLLLAEGNFAVDVPEAFRIRKDEMGELARAYQQMVDGVRSLLRALMEEVQSLASSATELSASSDEMAATTEEIARTTESQRDGATRASATITELSRSIASVSGHAQASLRVMESALDATRKGDEAGRTTQTAMEDVSTTADRITSAIRVITEIANQTNLLSLNAAIEAAKAGAHGRGFAVVAEEVRKLAEHSGSSAKEIAQHIVAAQEAVNNGVGTVKASARLLAEIHANLETLADQTRQVAAAVAEQSQAGSMAAGLMDQGARDSAASASAAAQMAATTTEIARTAAELARIGERLNGMIHRFKL</sequence>
<evidence type="ECO:0000256" key="2">
    <source>
        <dbReference type="ARBA" id="ARBA00029447"/>
    </source>
</evidence>
<protein>
    <submittedName>
        <fullName evidence="6">Methyl-accepting chemotaxis protein</fullName>
    </submittedName>
</protein>
<dbReference type="AlphaFoldDB" id="A0AA48KE21"/>
<dbReference type="GO" id="GO:0005886">
    <property type="term" value="C:plasma membrane"/>
    <property type="evidence" value="ECO:0007669"/>
    <property type="project" value="TreeGrafter"/>
</dbReference>
<dbReference type="SMART" id="SM00283">
    <property type="entry name" value="MA"/>
    <property type="match status" value="1"/>
</dbReference>
<proteinExistence type="inferred from homology"/>
<dbReference type="PANTHER" id="PTHR43531:SF11">
    <property type="entry name" value="METHYL-ACCEPTING CHEMOTAXIS PROTEIN 3"/>
    <property type="match status" value="1"/>
</dbReference>
<dbReference type="Gene3D" id="1.10.287.950">
    <property type="entry name" value="Methyl-accepting chemotaxis protein"/>
    <property type="match status" value="1"/>
</dbReference>
<evidence type="ECO:0000259" key="5">
    <source>
        <dbReference type="PROSITE" id="PS50885"/>
    </source>
</evidence>
<dbReference type="KEGG" id="msea:METESE_18700"/>
<accession>A0AA48KE21</accession>
<dbReference type="Proteomes" id="UP001228113">
    <property type="component" value="Chromosome"/>
</dbReference>
<dbReference type="SUPFAM" id="SSF58104">
    <property type="entry name" value="Methyl-accepting chemotaxis protein (MCP) signaling domain"/>
    <property type="match status" value="1"/>
</dbReference>
<comment type="similarity">
    <text evidence="2">Belongs to the methyl-accepting chemotaxis (MCP) protein family.</text>
</comment>
<evidence type="ECO:0000256" key="1">
    <source>
        <dbReference type="ARBA" id="ARBA00022500"/>
    </source>
</evidence>
<organism evidence="6 7">
    <name type="scientific">Mesoterricola sediminis</name>
    <dbReference type="NCBI Taxonomy" id="2927980"/>
    <lineage>
        <taxon>Bacteria</taxon>
        <taxon>Pseudomonadati</taxon>
        <taxon>Acidobacteriota</taxon>
        <taxon>Holophagae</taxon>
        <taxon>Holophagales</taxon>
        <taxon>Holophagaceae</taxon>
        <taxon>Mesoterricola</taxon>
    </lineage>
</organism>
<dbReference type="InterPro" id="IPR004090">
    <property type="entry name" value="Chemotax_Me-accpt_rcpt"/>
</dbReference>
<dbReference type="PROSITE" id="PS50111">
    <property type="entry name" value="CHEMOTAXIS_TRANSDUC_2"/>
    <property type="match status" value="1"/>
</dbReference>
<dbReference type="Pfam" id="PF00015">
    <property type="entry name" value="MCPsignal"/>
    <property type="match status" value="1"/>
</dbReference>
<dbReference type="GO" id="GO:0006935">
    <property type="term" value="P:chemotaxis"/>
    <property type="evidence" value="ECO:0007669"/>
    <property type="project" value="UniProtKB-KW"/>
</dbReference>
<dbReference type="SMART" id="SM00304">
    <property type="entry name" value="HAMP"/>
    <property type="match status" value="2"/>
</dbReference>
<gene>
    <name evidence="6" type="primary">mcp34H-4_2</name>
    <name evidence="6" type="ORF">METESE_18700</name>
</gene>
<dbReference type="PRINTS" id="PR00260">
    <property type="entry name" value="CHEMTRNSDUCR"/>
</dbReference>
<dbReference type="InterPro" id="IPR003660">
    <property type="entry name" value="HAMP_dom"/>
</dbReference>
<feature type="domain" description="HAMP" evidence="5">
    <location>
        <begin position="212"/>
        <end position="267"/>
    </location>
</feature>
<dbReference type="InterPro" id="IPR051310">
    <property type="entry name" value="MCP_chemotaxis"/>
</dbReference>
<dbReference type="CDD" id="cd06225">
    <property type="entry name" value="HAMP"/>
    <property type="match status" value="1"/>
</dbReference>
<dbReference type="PANTHER" id="PTHR43531">
    <property type="entry name" value="PROTEIN ICFG"/>
    <property type="match status" value="1"/>
</dbReference>
<feature type="domain" description="Methyl-accepting transducer" evidence="4">
    <location>
        <begin position="279"/>
        <end position="515"/>
    </location>
</feature>
<dbReference type="GO" id="GO:0004888">
    <property type="term" value="F:transmembrane signaling receptor activity"/>
    <property type="evidence" value="ECO:0007669"/>
    <property type="project" value="InterPro"/>
</dbReference>
<dbReference type="PROSITE" id="PS50885">
    <property type="entry name" value="HAMP"/>
    <property type="match status" value="1"/>
</dbReference>
<reference evidence="6" key="1">
    <citation type="journal article" date="2023" name="Int. J. Syst. Evol. Microbiol.">
        <title>Mesoterricola silvestris gen. nov., sp. nov., Mesoterricola sediminis sp. nov., Geothrix oryzae sp. nov., Geothrix edaphica sp. nov., Geothrix rubra sp. nov., and Geothrix limicola sp. nov., six novel members of Acidobacteriota isolated from soils.</title>
        <authorList>
            <person name="Itoh H."/>
            <person name="Sugisawa Y."/>
            <person name="Mise K."/>
            <person name="Xu Z."/>
            <person name="Kuniyasu M."/>
            <person name="Ushijima N."/>
            <person name="Kawano K."/>
            <person name="Kobayashi E."/>
            <person name="Shiratori Y."/>
            <person name="Masuda Y."/>
            <person name="Senoo K."/>
        </authorList>
    </citation>
    <scope>NUCLEOTIDE SEQUENCE</scope>
    <source>
        <strain evidence="6">W786</strain>
    </source>
</reference>
<evidence type="ECO:0000313" key="7">
    <source>
        <dbReference type="Proteomes" id="UP001228113"/>
    </source>
</evidence>
<evidence type="ECO:0000259" key="4">
    <source>
        <dbReference type="PROSITE" id="PS50111"/>
    </source>
</evidence>
<evidence type="ECO:0000313" key="6">
    <source>
        <dbReference type="EMBL" id="BDU76912.1"/>
    </source>
</evidence>
<dbReference type="EMBL" id="AP027081">
    <property type="protein sequence ID" value="BDU76912.1"/>
    <property type="molecule type" value="Genomic_DNA"/>
</dbReference>
<name>A0AA48KE21_9BACT</name>
<dbReference type="Pfam" id="PF12729">
    <property type="entry name" value="4HB_MCP_1"/>
    <property type="match status" value="1"/>
</dbReference>
<dbReference type="GO" id="GO:0007165">
    <property type="term" value="P:signal transduction"/>
    <property type="evidence" value="ECO:0007669"/>
    <property type="project" value="UniProtKB-KW"/>
</dbReference>
<keyword evidence="7" id="KW-1185">Reference proteome</keyword>
<keyword evidence="3" id="KW-0807">Transducer</keyword>
<evidence type="ECO:0000256" key="3">
    <source>
        <dbReference type="PROSITE-ProRule" id="PRU00284"/>
    </source>
</evidence>
<dbReference type="InterPro" id="IPR004089">
    <property type="entry name" value="MCPsignal_dom"/>
</dbReference>